<dbReference type="InterPro" id="IPR020904">
    <property type="entry name" value="Sc_DH/Rdtase_CS"/>
</dbReference>
<dbReference type="PANTHER" id="PTHR24322:SF736">
    <property type="entry name" value="RETINOL DEHYDROGENASE 10"/>
    <property type="match status" value="1"/>
</dbReference>
<dbReference type="AlphaFoldDB" id="A0AAD0NX68"/>
<evidence type="ECO:0000256" key="1">
    <source>
        <dbReference type="ARBA" id="ARBA00006484"/>
    </source>
</evidence>
<dbReference type="PANTHER" id="PTHR24322">
    <property type="entry name" value="PKSB"/>
    <property type="match status" value="1"/>
</dbReference>
<dbReference type="InterPro" id="IPR036291">
    <property type="entry name" value="NAD(P)-bd_dom_sf"/>
</dbReference>
<dbReference type="RefSeq" id="WP_004023282.1">
    <property type="nucleotide sequence ID" value="NZ_CABEIC010000002.1"/>
</dbReference>
<dbReference type="InterPro" id="IPR057326">
    <property type="entry name" value="KR_dom"/>
</dbReference>
<dbReference type="SMART" id="SM00822">
    <property type="entry name" value="PKS_KR"/>
    <property type="match status" value="1"/>
</dbReference>
<reference evidence="5 6" key="1">
    <citation type="submission" date="2018-05" db="EMBL/GenBank/DDBJ databases">
        <title>Complete genome sequence of Gordonia terrae NRRL B-16283.</title>
        <authorList>
            <person name="Garlena R.A."/>
            <person name="Russell D.A."/>
            <person name="Hatfull G.F."/>
        </authorList>
    </citation>
    <scope>NUCLEOTIDE SEQUENCE [LARGE SCALE GENOMIC DNA]</scope>
    <source>
        <strain evidence="5 6">NRRL B-16283</strain>
    </source>
</reference>
<protein>
    <submittedName>
        <fullName evidence="5">KR domain-containing protein</fullName>
    </submittedName>
</protein>
<evidence type="ECO:0000313" key="6">
    <source>
        <dbReference type="Proteomes" id="UP000247118"/>
    </source>
</evidence>
<dbReference type="GeneID" id="32686997"/>
<feature type="domain" description="Ketoreductase" evidence="4">
    <location>
        <begin position="13"/>
        <end position="191"/>
    </location>
</feature>
<dbReference type="SUPFAM" id="SSF51735">
    <property type="entry name" value="NAD(P)-binding Rossmann-fold domains"/>
    <property type="match status" value="1"/>
</dbReference>
<evidence type="ECO:0000259" key="4">
    <source>
        <dbReference type="SMART" id="SM00822"/>
    </source>
</evidence>
<comment type="similarity">
    <text evidence="1 3">Belongs to the short-chain dehydrogenases/reductases (SDR) family.</text>
</comment>
<dbReference type="InterPro" id="IPR002347">
    <property type="entry name" value="SDR_fam"/>
</dbReference>
<dbReference type="NCBIfam" id="NF005878">
    <property type="entry name" value="PRK07825.1"/>
    <property type="match status" value="1"/>
</dbReference>
<dbReference type="GO" id="GO:0016616">
    <property type="term" value="F:oxidoreductase activity, acting on the CH-OH group of donors, NAD or NADP as acceptor"/>
    <property type="evidence" value="ECO:0007669"/>
    <property type="project" value="TreeGrafter"/>
</dbReference>
<dbReference type="PROSITE" id="PS00061">
    <property type="entry name" value="ADH_SHORT"/>
    <property type="match status" value="1"/>
</dbReference>
<keyword evidence="2" id="KW-0560">Oxidoreductase</keyword>
<dbReference type="EMBL" id="CP029604">
    <property type="protein sequence ID" value="AWO82900.1"/>
    <property type="molecule type" value="Genomic_DNA"/>
</dbReference>
<accession>A0AAD0NX68</accession>
<sequence length="283" mass="30562">MKWHTQKRTIDGRVVVITGGGRGIGVATARALAQEGARIALADLDGDLASSVAAELNGEAFGVGVDVSDPTALSAFFDEVDRRMGHFDVLINNAGIFTIDAIEDTDPHLIDNLIAVNLGAVVHGTREAVRRMKPRGAGHIINMASTGGRLAGARLAPYVASKFGVIGFSEAVALELRGTGVDMSVILPHQCKTDMTAGIGRLRGMPLIEPADVADRIVHTLRYPRFEVPVPRGIGTMLWVNQALPARARAALFRAMRADRVFDRIDTAQRLKYETRLRRQARP</sequence>
<name>A0AAD0NX68_9ACTN</name>
<dbReference type="Pfam" id="PF00106">
    <property type="entry name" value="adh_short"/>
    <property type="match status" value="1"/>
</dbReference>
<evidence type="ECO:0000256" key="2">
    <source>
        <dbReference type="ARBA" id="ARBA00023002"/>
    </source>
</evidence>
<dbReference type="KEGG" id="gta:BCM27_04465"/>
<dbReference type="CDD" id="cd05233">
    <property type="entry name" value="SDR_c"/>
    <property type="match status" value="1"/>
</dbReference>
<gene>
    <name evidence="5" type="ORF">DLJ61_04500</name>
</gene>
<dbReference type="PRINTS" id="PR00081">
    <property type="entry name" value="GDHRDH"/>
</dbReference>
<dbReference type="Gene3D" id="3.40.50.720">
    <property type="entry name" value="NAD(P)-binding Rossmann-like Domain"/>
    <property type="match status" value="1"/>
</dbReference>
<evidence type="ECO:0000313" key="5">
    <source>
        <dbReference type="EMBL" id="AWO82900.1"/>
    </source>
</evidence>
<evidence type="ECO:0000256" key="3">
    <source>
        <dbReference type="RuleBase" id="RU000363"/>
    </source>
</evidence>
<dbReference type="Proteomes" id="UP000247118">
    <property type="component" value="Chromosome"/>
</dbReference>
<dbReference type="PRINTS" id="PR00080">
    <property type="entry name" value="SDRFAMILY"/>
</dbReference>
<proteinExistence type="inferred from homology"/>
<organism evidence="5 6">
    <name type="scientific">Gordonia terrae</name>
    <dbReference type="NCBI Taxonomy" id="2055"/>
    <lineage>
        <taxon>Bacteria</taxon>
        <taxon>Bacillati</taxon>
        <taxon>Actinomycetota</taxon>
        <taxon>Actinomycetes</taxon>
        <taxon>Mycobacteriales</taxon>
        <taxon>Gordoniaceae</taxon>
        <taxon>Gordonia</taxon>
    </lineage>
</organism>